<dbReference type="Pfam" id="PF00751">
    <property type="entry name" value="DM"/>
    <property type="match status" value="1"/>
</dbReference>
<sequence length="734" mass="78461">MSSEVLQQLPGQPAAGVVVPVELLPAGTQIVVEAQNLHPLLTSDVDRTIAEVQQAEQQQQIIQQAEKAASMTNSANTLNRPASAAGQAAAAVRSAAVAAAGMRTLFCRKCEGHGQQVVLKGHASSCPYNNCQCKTCANVMSMRANAIIRRYRTRTNECGLVLKPVHFKNGNTRLRVFPKFISEDEECLPIPVDSNQNRHIANGLVLGGNNSNTNSSKELNMVGGDEEANTRNINNPAAPQSAGSYMLMLGKEAMNGLQAAAANNIQQNNEADMDANGNSAMCKANSLRNLTKRSLINEEDRRSSMPKRAHSHSPILMDTSAAPQGQCSSPTHSTCSLNFLTTNNSSSTHNQPDVDHNPNNSNESSNQVSRTTSSKSLSYNEAAPSHFPFLFKPPTLELLLSNSQPAAANNLFDQQKSPELSALLALLAQNRSPSTTGYNTTTTSAELTNNNNMLGGLFSSLAVAPPATCTPNLAQLLLELQQQQQLSQVNSSSTTTFGSSGASAFTLPPSNPFFAGAASSMTSGTSSSTVPNTPTTAFPLFGQNTIGGDMFASDLTNGFDHRHLKTDTAVGGHSAALNFSASNGFFDGLRARRLSQPQETCQSSQFSSASTTPAASLFSQSHPLQTINSIPQVNKYERLTDSLCLAPEAQSRLDDPKFQRFLATVCKLEQEMLGQPAINEMNSFGRAETGMVNQEQQQRLIQQRQQLDANMFTGGIEAANPVPSTGQRSSSFVF</sequence>
<evidence type="ECO:0000256" key="1">
    <source>
        <dbReference type="ARBA" id="ARBA00022723"/>
    </source>
</evidence>
<dbReference type="GO" id="GO:0046872">
    <property type="term" value="F:metal ion binding"/>
    <property type="evidence" value="ECO:0007669"/>
    <property type="project" value="UniProtKB-KW"/>
</dbReference>
<evidence type="ECO:0000256" key="2">
    <source>
        <dbReference type="ARBA" id="ARBA00022833"/>
    </source>
</evidence>
<dbReference type="SMART" id="SM00301">
    <property type="entry name" value="DM"/>
    <property type="match status" value="1"/>
</dbReference>
<dbReference type="Proteomes" id="UP000887574">
    <property type="component" value="Unplaced"/>
</dbReference>
<feature type="compositionally biased region" description="Polar residues" evidence="6">
    <location>
        <begin position="357"/>
        <end position="379"/>
    </location>
</feature>
<evidence type="ECO:0000256" key="4">
    <source>
        <dbReference type="ARBA" id="ARBA00023242"/>
    </source>
</evidence>
<feature type="region of interest" description="Disordered" evidence="6">
    <location>
        <begin position="292"/>
        <end position="312"/>
    </location>
</feature>
<accession>A0A915DTG0</accession>
<dbReference type="InterPro" id="IPR001275">
    <property type="entry name" value="DM_DNA-bd"/>
</dbReference>
<dbReference type="GO" id="GO:0005634">
    <property type="term" value="C:nucleus"/>
    <property type="evidence" value="ECO:0007669"/>
    <property type="project" value="UniProtKB-SubCell"/>
</dbReference>
<name>A0A915DTG0_9BILA</name>
<evidence type="ECO:0000313" key="8">
    <source>
        <dbReference type="Proteomes" id="UP000887574"/>
    </source>
</evidence>
<dbReference type="WBParaSite" id="jg22756">
    <property type="protein sequence ID" value="jg22756"/>
    <property type="gene ID" value="jg22756"/>
</dbReference>
<dbReference type="AlphaFoldDB" id="A0A915DTG0"/>
<keyword evidence="3 5" id="KW-0238">DNA-binding</keyword>
<evidence type="ECO:0000313" key="9">
    <source>
        <dbReference type="WBParaSite" id="jg22756"/>
    </source>
</evidence>
<dbReference type="Gene3D" id="4.10.1040.10">
    <property type="entry name" value="DM DNA-binding domain"/>
    <property type="match status" value="1"/>
</dbReference>
<proteinExistence type="predicted"/>
<dbReference type="PROSITE" id="PS40000">
    <property type="entry name" value="DM_1"/>
    <property type="match status" value="1"/>
</dbReference>
<evidence type="ECO:0000256" key="5">
    <source>
        <dbReference type="PROSITE-ProRule" id="PRU00070"/>
    </source>
</evidence>
<organism evidence="8 9">
    <name type="scientific">Ditylenchus dipsaci</name>
    <dbReference type="NCBI Taxonomy" id="166011"/>
    <lineage>
        <taxon>Eukaryota</taxon>
        <taxon>Metazoa</taxon>
        <taxon>Ecdysozoa</taxon>
        <taxon>Nematoda</taxon>
        <taxon>Chromadorea</taxon>
        <taxon>Rhabditida</taxon>
        <taxon>Tylenchina</taxon>
        <taxon>Tylenchomorpha</taxon>
        <taxon>Sphaerularioidea</taxon>
        <taxon>Anguinidae</taxon>
        <taxon>Anguininae</taxon>
        <taxon>Ditylenchus</taxon>
    </lineage>
</organism>
<feature type="region of interest" description="Disordered" evidence="6">
    <location>
        <begin position="338"/>
        <end position="379"/>
    </location>
</feature>
<evidence type="ECO:0000256" key="3">
    <source>
        <dbReference type="ARBA" id="ARBA00023125"/>
    </source>
</evidence>
<feature type="compositionally biased region" description="Low complexity" evidence="6">
    <location>
        <begin position="338"/>
        <end position="350"/>
    </location>
</feature>
<evidence type="ECO:0000259" key="7">
    <source>
        <dbReference type="PROSITE" id="PS50809"/>
    </source>
</evidence>
<comment type="subcellular location">
    <subcellularLocation>
        <location evidence="5">Nucleus</location>
    </subcellularLocation>
</comment>
<keyword evidence="2 5" id="KW-0862">Zinc</keyword>
<evidence type="ECO:0000256" key="6">
    <source>
        <dbReference type="SAM" id="MobiDB-lite"/>
    </source>
</evidence>
<dbReference type="SUPFAM" id="SSF82927">
    <property type="entry name" value="Cysteine-rich DNA binding domain, (DM domain)"/>
    <property type="match status" value="1"/>
</dbReference>
<feature type="domain" description="DM" evidence="7">
    <location>
        <begin position="107"/>
        <end position="150"/>
    </location>
</feature>
<dbReference type="InterPro" id="IPR036407">
    <property type="entry name" value="DM_DNA-bd_sf"/>
</dbReference>
<dbReference type="GO" id="GO:0007548">
    <property type="term" value="P:sex differentiation"/>
    <property type="evidence" value="ECO:0007669"/>
    <property type="project" value="TreeGrafter"/>
</dbReference>
<feature type="DNA-binding region" description="DM" evidence="5">
    <location>
        <begin position="107"/>
        <end position="150"/>
    </location>
</feature>
<protein>
    <submittedName>
        <fullName evidence="9">DM domain-containing protein</fullName>
    </submittedName>
</protein>
<dbReference type="PANTHER" id="PTHR12322:SF53">
    <property type="entry name" value="DOUBLESEX-MAB RELATED 11E"/>
    <property type="match status" value="1"/>
</dbReference>
<dbReference type="PANTHER" id="PTHR12322">
    <property type="entry name" value="DOUBLESEX AND MAB-3 RELATED TRANSCRIPTION FACTOR DMRT"/>
    <property type="match status" value="1"/>
</dbReference>
<dbReference type="InterPro" id="IPR026607">
    <property type="entry name" value="DMRT"/>
</dbReference>
<keyword evidence="1 5" id="KW-0479">Metal-binding</keyword>
<keyword evidence="4 5" id="KW-0539">Nucleus</keyword>
<keyword evidence="8" id="KW-1185">Reference proteome</keyword>
<dbReference type="PROSITE" id="PS50809">
    <property type="entry name" value="DM_2"/>
    <property type="match status" value="1"/>
</dbReference>
<dbReference type="GO" id="GO:0000978">
    <property type="term" value="F:RNA polymerase II cis-regulatory region sequence-specific DNA binding"/>
    <property type="evidence" value="ECO:0007669"/>
    <property type="project" value="TreeGrafter"/>
</dbReference>
<reference evidence="9" key="1">
    <citation type="submission" date="2022-11" db="UniProtKB">
        <authorList>
            <consortium name="WormBaseParasite"/>
        </authorList>
    </citation>
    <scope>IDENTIFICATION</scope>
</reference>
<dbReference type="GO" id="GO:0000981">
    <property type="term" value="F:DNA-binding transcription factor activity, RNA polymerase II-specific"/>
    <property type="evidence" value="ECO:0007669"/>
    <property type="project" value="TreeGrafter"/>
</dbReference>